<keyword evidence="2" id="KW-0812">Transmembrane</keyword>
<feature type="transmembrane region" description="Helical" evidence="2">
    <location>
        <begin position="150"/>
        <end position="172"/>
    </location>
</feature>
<evidence type="ECO:0000313" key="5">
    <source>
        <dbReference type="Proteomes" id="UP000238479"/>
    </source>
</evidence>
<protein>
    <recommendedName>
        <fullName evidence="3">Uncharacterized GPI-anchored protein At5g19230-like domain-containing protein</fullName>
    </recommendedName>
</protein>
<dbReference type="PANTHER" id="PTHR33976:SF11">
    <property type="entry name" value="GPI-ANCHORED PROTEIN"/>
    <property type="match status" value="1"/>
</dbReference>
<dbReference type="Pfam" id="PF25884">
    <property type="entry name" value="At5g19230"/>
    <property type="match status" value="1"/>
</dbReference>
<comment type="caution">
    <text evidence="4">The sequence shown here is derived from an EMBL/GenBank/DDBJ whole genome shotgun (WGS) entry which is preliminary data.</text>
</comment>
<dbReference type="Gramene" id="PRQ42155">
    <property type="protein sequence ID" value="PRQ42155"/>
    <property type="gene ID" value="RchiOBHm_Chr3g0454541"/>
</dbReference>
<reference evidence="4 5" key="1">
    <citation type="journal article" date="2018" name="Nat. Genet.">
        <title>The Rosa genome provides new insights in the design of modern roses.</title>
        <authorList>
            <person name="Bendahmane M."/>
        </authorList>
    </citation>
    <scope>NUCLEOTIDE SEQUENCE [LARGE SCALE GENOMIC DNA]</scope>
    <source>
        <strain evidence="5">cv. Old Blush</strain>
    </source>
</reference>
<evidence type="ECO:0000313" key="4">
    <source>
        <dbReference type="EMBL" id="PRQ42155.1"/>
    </source>
</evidence>
<organism evidence="4 5">
    <name type="scientific">Rosa chinensis</name>
    <name type="common">China rose</name>
    <dbReference type="NCBI Taxonomy" id="74649"/>
    <lineage>
        <taxon>Eukaryota</taxon>
        <taxon>Viridiplantae</taxon>
        <taxon>Streptophyta</taxon>
        <taxon>Embryophyta</taxon>
        <taxon>Tracheophyta</taxon>
        <taxon>Spermatophyta</taxon>
        <taxon>Magnoliopsida</taxon>
        <taxon>eudicotyledons</taxon>
        <taxon>Gunneridae</taxon>
        <taxon>Pentapetalae</taxon>
        <taxon>rosids</taxon>
        <taxon>fabids</taxon>
        <taxon>Rosales</taxon>
        <taxon>Rosaceae</taxon>
        <taxon>Rosoideae</taxon>
        <taxon>Rosoideae incertae sedis</taxon>
        <taxon>Rosa</taxon>
    </lineage>
</organism>
<dbReference type="STRING" id="74649.A0A2P6R6U8"/>
<accession>A0A2P6R6U8</accession>
<feature type="compositionally biased region" description="Polar residues" evidence="1">
    <location>
        <begin position="45"/>
        <end position="64"/>
    </location>
</feature>
<evidence type="ECO:0000256" key="1">
    <source>
        <dbReference type="SAM" id="MobiDB-lite"/>
    </source>
</evidence>
<keyword evidence="2" id="KW-0472">Membrane</keyword>
<feature type="region of interest" description="Disordered" evidence="1">
    <location>
        <begin position="44"/>
        <end position="64"/>
    </location>
</feature>
<dbReference type="OMA" id="DCVADEI"/>
<dbReference type="InterPro" id="IPR059083">
    <property type="entry name" value="At5g19230_dom"/>
</dbReference>
<sequence>MAEANEDDILQGINSYRRSLSLPNLIKHDKADCLAEEIADDIQDQPCSSRTNGANISPKSSTELPSLPSNLIKCKIDVNSTVDGVIMPVCVPKAVSTLVLTNYTSSPRYAKFLNDSRFTGVGIGTEDDWTVVVLATSTRTGSFANAVNSLVSTVGAVHYLVSLMLGLWLILVS</sequence>
<evidence type="ECO:0000256" key="2">
    <source>
        <dbReference type="SAM" id="Phobius"/>
    </source>
</evidence>
<dbReference type="EMBL" id="PDCK01000041">
    <property type="protein sequence ID" value="PRQ42155.1"/>
    <property type="molecule type" value="Genomic_DNA"/>
</dbReference>
<dbReference type="Proteomes" id="UP000238479">
    <property type="component" value="Chromosome 3"/>
</dbReference>
<name>A0A2P6R6U8_ROSCH</name>
<keyword evidence="2" id="KW-1133">Transmembrane helix</keyword>
<gene>
    <name evidence="4" type="ORF">RchiOBHm_Chr3g0454541</name>
</gene>
<dbReference type="AlphaFoldDB" id="A0A2P6R6U8"/>
<dbReference type="PANTHER" id="PTHR33976">
    <property type="entry name" value="OS07G0645000 PROTEIN"/>
    <property type="match status" value="1"/>
</dbReference>
<keyword evidence="5" id="KW-1185">Reference proteome</keyword>
<proteinExistence type="predicted"/>
<evidence type="ECO:0000259" key="3">
    <source>
        <dbReference type="Pfam" id="PF25884"/>
    </source>
</evidence>
<dbReference type="InterPro" id="IPR045285">
    <property type="entry name" value="At5g19230-like"/>
</dbReference>
<feature type="domain" description="Uncharacterized GPI-anchored protein At5g19230-like" evidence="3">
    <location>
        <begin position="6"/>
        <end position="134"/>
    </location>
</feature>